<feature type="compositionally biased region" description="Basic and acidic residues" evidence="2">
    <location>
        <begin position="164"/>
        <end position="186"/>
    </location>
</feature>
<feature type="domain" description="Glabrous enhancer-binding protein-like DBD" evidence="3">
    <location>
        <begin position="85"/>
        <end position="179"/>
    </location>
</feature>
<proteinExistence type="inferred from homology"/>
<evidence type="ECO:0000259" key="3">
    <source>
        <dbReference type="Pfam" id="PF04504"/>
    </source>
</evidence>
<comment type="similarity">
    <text evidence="1">Belongs to the GeBP family.</text>
</comment>
<dbReference type="InterPro" id="IPR007592">
    <property type="entry name" value="GEBP"/>
</dbReference>
<dbReference type="GO" id="GO:0006355">
    <property type="term" value="P:regulation of DNA-templated transcription"/>
    <property type="evidence" value="ECO:0007669"/>
    <property type="project" value="InterPro"/>
</dbReference>
<dbReference type="PANTHER" id="PTHR31662:SF33">
    <property type="entry name" value="DNA-BINDING STOREKEEPER PROTEIN TRANSCRIPTIONAL REGULATOR-LIKE PROTEIN"/>
    <property type="match status" value="1"/>
</dbReference>
<comment type="caution">
    <text evidence="4">The sequence shown here is derived from an EMBL/GenBank/DDBJ whole genome shotgun (WGS) entry which is preliminary data.</text>
</comment>
<accession>A0A9N7NVK7</accession>
<name>A0A9N7NVK7_STRHE</name>
<feature type="compositionally biased region" description="Polar residues" evidence="2">
    <location>
        <begin position="198"/>
        <end position="210"/>
    </location>
</feature>
<keyword evidence="5" id="KW-1185">Reference proteome</keyword>
<dbReference type="GO" id="GO:0005634">
    <property type="term" value="C:nucleus"/>
    <property type="evidence" value="ECO:0007669"/>
    <property type="project" value="TreeGrafter"/>
</dbReference>
<organism evidence="4 5">
    <name type="scientific">Striga hermonthica</name>
    <name type="common">Purple witchweed</name>
    <name type="synonym">Buchnera hermonthica</name>
    <dbReference type="NCBI Taxonomy" id="68872"/>
    <lineage>
        <taxon>Eukaryota</taxon>
        <taxon>Viridiplantae</taxon>
        <taxon>Streptophyta</taxon>
        <taxon>Embryophyta</taxon>
        <taxon>Tracheophyta</taxon>
        <taxon>Spermatophyta</taxon>
        <taxon>Magnoliopsida</taxon>
        <taxon>eudicotyledons</taxon>
        <taxon>Gunneridae</taxon>
        <taxon>Pentapetalae</taxon>
        <taxon>asterids</taxon>
        <taxon>lamiids</taxon>
        <taxon>Lamiales</taxon>
        <taxon>Orobanchaceae</taxon>
        <taxon>Buchnereae</taxon>
        <taxon>Striga</taxon>
    </lineage>
</organism>
<gene>
    <name evidence="4" type="ORF">SHERM_05696</name>
</gene>
<feature type="compositionally biased region" description="Basic and acidic residues" evidence="2">
    <location>
        <begin position="73"/>
        <end position="83"/>
    </location>
</feature>
<dbReference type="PANTHER" id="PTHR31662">
    <property type="entry name" value="BNAANNG10740D PROTEIN-RELATED"/>
    <property type="match status" value="1"/>
</dbReference>
<evidence type="ECO:0000313" key="4">
    <source>
        <dbReference type="EMBL" id="CAA0839127.1"/>
    </source>
</evidence>
<evidence type="ECO:0000256" key="2">
    <source>
        <dbReference type="SAM" id="MobiDB-lite"/>
    </source>
</evidence>
<feature type="compositionally biased region" description="Basic and acidic residues" evidence="2">
    <location>
        <begin position="213"/>
        <end position="241"/>
    </location>
</feature>
<keyword evidence="4" id="KW-0238">DNA-binding</keyword>
<feature type="region of interest" description="Disordered" evidence="2">
    <location>
        <begin position="145"/>
        <end position="241"/>
    </location>
</feature>
<dbReference type="Proteomes" id="UP001153555">
    <property type="component" value="Unassembled WGS sequence"/>
</dbReference>
<evidence type="ECO:0000256" key="1">
    <source>
        <dbReference type="ARBA" id="ARBA00010820"/>
    </source>
</evidence>
<reference evidence="4" key="1">
    <citation type="submission" date="2019-12" db="EMBL/GenBank/DDBJ databases">
        <authorList>
            <person name="Scholes J."/>
        </authorList>
    </citation>
    <scope>NUCLEOTIDE SEQUENCE</scope>
</reference>
<feature type="compositionally biased region" description="Pro residues" evidence="2">
    <location>
        <begin position="1"/>
        <end position="11"/>
    </location>
</feature>
<dbReference type="Pfam" id="PF04504">
    <property type="entry name" value="GeBP-like_DBD"/>
    <property type="match status" value="1"/>
</dbReference>
<dbReference type="InterPro" id="IPR053932">
    <property type="entry name" value="GeBP-like_DBD"/>
</dbReference>
<dbReference type="EMBL" id="CACSLK010031421">
    <property type="protein sequence ID" value="CAA0839127.1"/>
    <property type="molecule type" value="Genomic_DNA"/>
</dbReference>
<sequence>MLPPSPPPPNSSAPIVITRSTPTSATTPSLATPSLSAGTRPALKNLKRNGLKRAVQEDNGTEPTGKKKSKNIKKAEPASEKKQPFQRIWSEADEIAILNGMLQFRAEKKSDPRDNFDAFFELIKKNLHFDATRAQLKDKIFRLKKKYTNNKHKGNEGKGTTFTSRHEQEAYDLSEKVWGTEKDEVQKTSGSGAKKENANGSRAENENPNGSGAEKENANGSGAEKDNRVEKANNIKDSLASERRSVGIWERRLLSGLGDVRAVGDVMLREGEMGTKDDEEELKKLESEETEVYARLFELKTQKAKLLQKMMK</sequence>
<dbReference type="AlphaFoldDB" id="A0A9N7NVK7"/>
<dbReference type="OrthoDB" id="914121at2759"/>
<feature type="compositionally biased region" description="Low complexity" evidence="2">
    <location>
        <begin position="20"/>
        <end position="37"/>
    </location>
</feature>
<dbReference type="GO" id="GO:0003677">
    <property type="term" value="F:DNA binding"/>
    <property type="evidence" value="ECO:0007669"/>
    <property type="project" value="UniProtKB-KW"/>
</dbReference>
<feature type="region of interest" description="Disordered" evidence="2">
    <location>
        <begin position="1"/>
        <end position="86"/>
    </location>
</feature>
<evidence type="ECO:0000313" key="5">
    <source>
        <dbReference type="Proteomes" id="UP001153555"/>
    </source>
</evidence>
<protein>
    <submittedName>
        <fullName evidence="4">DNA-binding storekeeper protein-related transcriptional regulator</fullName>
    </submittedName>
</protein>